<dbReference type="SUPFAM" id="SSF53335">
    <property type="entry name" value="S-adenosyl-L-methionine-dependent methyltransferases"/>
    <property type="match status" value="1"/>
</dbReference>
<dbReference type="InterPro" id="IPR042036">
    <property type="entry name" value="RRP8_N"/>
</dbReference>
<evidence type="ECO:0000256" key="8">
    <source>
        <dbReference type="ARBA" id="ARBA00076672"/>
    </source>
</evidence>
<evidence type="ECO:0000256" key="10">
    <source>
        <dbReference type="SAM" id="MobiDB-lite"/>
    </source>
</evidence>
<dbReference type="Proteomes" id="UP000789572">
    <property type="component" value="Unassembled WGS sequence"/>
</dbReference>
<evidence type="ECO:0000256" key="4">
    <source>
        <dbReference type="ARBA" id="ARBA00022603"/>
    </source>
</evidence>
<keyword evidence="6 9" id="KW-0949">S-adenosyl-L-methionine</keyword>
<feature type="compositionally biased region" description="Basic and acidic residues" evidence="10">
    <location>
        <begin position="156"/>
        <end position="166"/>
    </location>
</feature>
<comment type="caution">
    <text evidence="11">The sequence shown here is derived from an EMBL/GenBank/DDBJ whole genome shotgun (WGS) entry which is preliminary data.</text>
</comment>
<comment type="subcellular location">
    <subcellularLocation>
        <location evidence="1 9">Nucleus</location>
        <location evidence="1 9">Nucleolus</location>
    </subcellularLocation>
</comment>
<dbReference type="GO" id="GO:0016433">
    <property type="term" value="F:rRNA (adenine) methyltransferase activity"/>
    <property type="evidence" value="ECO:0007669"/>
    <property type="project" value="UniProtKB-ARBA"/>
</dbReference>
<feature type="compositionally biased region" description="Basic residues" evidence="10">
    <location>
        <begin position="25"/>
        <end position="34"/>
    </location>
</feature>
<dbReference type="Gene3D" id="1.10.10.2150">
    <property type="entry name" value="Ribosomal RNA-processing protein 8, N-terminal domain"/>
    <property type="match status" value="1"/>
</dbReference>
<dbReference type="InterPro" id="IPR007823">
    <property type="entry name" value="RRP8"/>
</dbReference>
<proteinExistence type="inferred from homology"/>
<dbReference type="Gene3D" id="3.40.50.150">
    <property type="entry name" value="Vaccinia Virus protein VP39"/>
    <property type="match status" value="1"/>
</dbReference>
<dbReference type="FunFam" id="1.10.10.2150:FF:000001">
    <property type="entry name" value="Ribosomal RNA-processing protein 8"/>
    <property type="match status" value="1"/>
</dbReference>
<reference evidence="11" key="1">
    <citation type="submission" date="2021-06" db="EMBL/GenBank/DDBJ databases">
        <authorList>
            <person name="Kallberg Y."/>
            <person name="Tangrot J."/>
            <person name="Rosling A."/>
        </authorList>
    </citation>
    <scope>NUCLEOTIDE SEQUENCE</scope>
    <source>
        <strain evidence="11">IA702</strain>
    </source>
</reference>
<evidence type="ECO:0000256" key="3">
    <source>
        <dbReference type="ARBA" id="ARBA00022552"/>
    </source>
</evidence>
<feature type="compositionally biased region" description="Basic and acidic residues" evidence="10">
    <location>
        <begin position="74"/>
        <end position="116"/>
    </location>
</feature>
<evidence type="ECO:0000256" key="7">
    <source>
        <dbReference type="ARBA" id="ARBA00023242"/>
    </source>
</evidence>
<protein>
    <recommendedName>
        <fullName evidence="8 9">Ribosomal RNA-processing protein 8</fullName>
        <ecNumber evidence="9">2.1.1.-</ecNumber>
    </recommendedName>
</protein>
<keyword evidence="12" id="KW-1185">Reference proteome</keyword>
<feature type="region of interest" description="Disordered" evidence="10">
    <location>
        <begin position="21"/>
        <end position="187"/>
    </location>
</feature>
<evidence type="ECO:0000256" key="9">
    <source>
        <dbReference type="RuleBase" id="RU365074"/>
    </source>
</evidence>
<dbReference type="AlphaFoldDB" id="A0A9N9C2D4"/>
<dbReference type="CDD" id="cd02440">
    <property type="entry name" value="AdoMet_MTases"/>
    <property type="match status" value="1"/>
</dbReference>
<evidence type="ECO:0000256" key="2">
    <source>
        <dbReference type="ARBA" id="ARBA00006301"/>
    </source>
</evidence>
<evidence type="ECO:0000313" key="12">
    <source>
        <dbReference type="Proteomes" id="UP000789572"/>
    </source>
</evidence>
<name>A0A9N9C2D4_9GLOM</name>
<dbReference type="Pfam" id="PF05148">
    <property type="entry name" value="Methyltransf_8"/>
    <property type="match status" value="1"/>
</dbReference>
<comment type="function">
    <text evidence="9">S-adenosyl-L-methionine-dependent methyltransferase that specifically methylates the N(1) position of adenine in helix 25.1 in 25S rRNA. Required both for ribosomal 40S and 60S subunits biogenesis. Required for efficient pre-rRNA cleavage at site A2.</text>
</comment>
<dbReference type="InterPro" id="IPR029063">
    <property type="entry name" value="SAM-dependent_MTases_sf"/>
</dbReference>
<dbReference type="OrthoDB" id="10258825at2759"/>
<gene>
    <name evidence="11" type="ORF">POCULU_LOCUS6650</name>
</gene>
<dbReference type="PANTHER" id="PTHR12787">
    <property type="entry name" value="RIBOSOMAL RNA-PROCESSING PROTEIN 8"/>
    <property type="match status" value="1"/>
</dbReference>
<keyword evidence="5 9" id="KW-0808">Transferase</keyword>
<keyword evidence="3 9" id="KW-0698">rRNA processing</keyword>
<evidence type="ECO:0000256" key="5">
    <source>
        <dbReference type="ARBA" id="ARBA00022679"/>
    </source>
</evidence>
<dbReference type="EC" id="2.1.1.-" evidence="9"/>
<sequence length="435" mass="48675">MSSQYRALFETPGWNLGDVVAEKSKSKKSRKRERRMLETVEKIKSSIETGKKRIDARKGGGNEAERRPNKKLRKNNEKGVAEKHNKDSIKDNGKSETSESKKPHDDERQLSEEVEKIVNSFKGLKNSKNRIGTGGDSEIEAGQRENKKSRKMNKKGAVEKGQKTGNDDGSSNKIRKDKTPNQELFNGSDVNLQKHHNISTTQQASSAVSAGTSNIRSNSYAANSKKSLTTSRFRWINEKLYTSTSATAYELFASNPSLFAEYHEGFRSAVEAWPVNPVDVMIQYLQSKPEGTVVADLGCGEGKIAENVQCKVVSFDLSGGDRIVKCDIGKLPMPDELFDIAIFCLSLMGTNYIDFIREAYRILKKDGELKIAEVISRFTDVDAFIALLNEVGFRLVKKVSQKYSSSQSPYSSNGKGRQLISNEEHFYGPKRRENM</sequence>
<dbReference type="PANTHER" id="PTHR12787:SF0">
    <property type="entry name" value="RIBOSOMAL RNA-PROCESSING PROTEIN 8"/>
    <property type="match status" value="1"/>
</dbReference>
<dbReference type="EMBL" id="CAJVPJ010001276">
    <property type="protein sequence ID" value="CAG8584329.1"/>
    <property type="molecule type" value="Genomic_DNA"/>
</dbReference>
<keyword evidence="4 9" id="KW-0489">Methyltransferase</keyword>
<evidence type="ECO:0000256" key="6">
    <source>
        <dbReference type="ARBA" id="ARBA00022691"/>
    </source>
</evidence>
<evidence type="ECO:0000256" key="1">
    <source>
        <dbReference type="ARBA" id="ARBA00004604"/>
    </source>
</evidence>
<organism evidence="11 12">
    <name type="scientific">Paraglomus occultum</name>
    <dbReference type="NCBI Taxonomy" id="144539"/>
    <lineage>
        <taxon>Eukaryota</taxon>
        <taxon>Fungi</taxon>
        <taxon>Fungi incertae sedis</taxon>
        <taxon>Mucoromycota</taxon>
        <taxon>Glomeromycotina</taxon>
        <taxon>Glomeromycetes</taxon>
        <taxon>Paraglomerales</taxon>
        <taxon>Paraglomeraceae</taxon>
        <taxon>Paraglomus</taxon>
    </lineage>
</organism>
<dbReference type="GO" id="GO:0005730">
    <property type="term" value="C:nucleolus"/>
    <property type="evidence" value="ECO:0007669"/>
    <property type="project" value="UniProtKB-SubCell"/>
</dbReference>
<accession>A0A9N9C2D4</accession>
<evidence type="ECO:0000313" key="11">
    <source>
        <dbReference type="EMBL" id="CAG8584329.1"/>
    </source>
</evidence>
<comment type="similarity">
    <text evidence="2 9">Belongs to the methyltransferase superfamily. RRP8 family.</text>
</comment>
<feature type="compositionally biased region" description="Basic and acidic residues" evidence="10">
    <location>
        <begin position="35"/>
        <end position="67"/>
    </location>
</feature>
<keyword evidence="7 9" id="KW-0539">Nucleus</keyword>